<dbReference type="InterPro" id="IPR001387">
    <property type="entry name" value="Cro/C1-type_HTH"/>
</dbReference>
<sequence>MSLSASILYNILLQFDISNKNSTIMHKNEVVNQMSSNSGKNLEDAPPKVGDTLVKLRQADGLSLDALSKRAGVSKSMLSQIERNQANPTVAVVWRLANALGVPISLLVDGNQPVAASIETLPSHATPSLRSRDGHCVLRILGPIELAGQFEWYELSVEPGGCLDSEAHEPASREHLTVLSGMLEVQSGSNITKIKVGETARYAADRPHYIKNVGKNAASALLVVIHNGGQ</sequence>
<accession>A0A127PDW1</accession>
<dbReference type="EMBL" id="CP013232">
    <property type="protein sequence ID" value="AMO95895.1"/>
    <property type="molecule type" value="Genomic_DNA"/>
</dbReference>
<organism evidence="3">
    <name type="scientific">Collimonas fungivorans</name>
    <dbReference type="NCBI Taxonomy" id="158899"/>
    <lineage>
        <taxon>Bacteria</taxon>
        <taxon>Pseudomonadati</taxon>
        <taxon>Pseudomonadota</taxon>
        <taxon>Betaproteobacteria</taxon>
        <taxon>Burkholderiales</taxon>
        <taxon>Oxalobacteraceae</taxon>
        <taxon>Collimonas</taxon>
    </lineage>
</organism>
<evidence type="ECO:0000256" key="1">
    <source>
        <dbReference type="ARBA" id="ARBA00023125"/>
    </source>
</evidence>
<dbReference type="SUPFAM" id="SSF47413">
    <property type="entry name" value="lambda repressor-like DNA-binding domains"/>
    <property type="match status" value="1"/>
</dbReference>
<protein>
    <submittedName>
        <fullName evidence="3">Helix-turn-helix family protein</fullName>
    </submittedName>
</protein>
<keyword evidence="1" id="KW-0238">DNA-binding</keyword>
<dbReference type="CDD" id="cd02209">
    <property type="entry name" value="cupin_XRE_C"/>
    <property type="match status" value="1"/>
</dbReference>
<dbReference type="Pfam" id="PF01381">
    <property type="entry name" value="HTH_3"/>
    <property type="match status" value="1"/>
</dbReference>
<dbReference type="AlphaFoldDB" id="A0A127PDW1"/>
<dbReference type="Gene3D" id="2.60.120.10">
    <property type="entry name" value="Jelly Rolls"/>
    <property type="match status" value="1"/>
</dbReference>
<dbReference type="Pfam" id="PF07883">
    <property type="entry name" value="Cupin_2"/>
    <property type="match status" value="1"/>
</dbReference>
<dbReference type="PATRIC" id="fig|158899.10.peg.3231"/>
<name>A0A127PDW1_9BURK</name>
<dbReference type="GO" id="GO:0003677">
    <property type="term" value="F:DNA binding"/>
    <property type="evidence" value="ECO:0007669"/>
    <property type="project" value="UniProtKB-KW"/>
</dbReference>
<dbReference type="GO" id="GO:0003700">
    <property type="term" value="F:DNA-binding transcription factor activity"/>
    <property type="evidence" value="ECO:0007669"/>
    <property type="project" value="TreeGrafter"/>
</dbReference>
<dbReference type="PANTHER" id="PTHR46797">
    <property type="entry name" value="HTH-TYPE TRANSCRIPTIONAL REGULATOR"/>
    <property type="match status" value="1"/>
</dbReference>
<dbReference type="GO" id="GO:0005829">
    <property type="term" value="C:cytosol"/>
    <property type="evidence" value="ECO:0007669"/>
    <property type="project" value="TreeGrafter"/>
</dbReference>
<evidence type="ECO:0000313" key="3">
    <source>
        <dbReference type="EMBL" id="AMO95895.1"/>
    </source>
</evidence>
<evidence type="ECO:0000313" key="4">
    <source>
        <dbReference type="Proteomes" id="UP000072421"/>
    </source>
</evidence>
<dbReference type="InterPro" id="IPR013096">
    <property type="entry name" value="Cupin_2"/>
</dbReference>
<dbReference type="InterPro" id="IPR010982">
    <property type="entry name" value="Lambda_DNA-bd_dom_sf"/>
</dbReference>
<dbReference type="Proteomes" id="UP000072421">
    <property type="component" value="Chromosome"/>
</dbReference>
<dbReference type="PROSITE" id="PS50943">
    <property type="entry name" value="HTH_CROC1"/>
    <property type="match status" value="1"/>
</dbReference>
<dbReference type="CDD" id="cd00093">
    <property type="entry name" value="HTH_XRE"/>
    <property type="match status" value="1"/>
</dbReference>
<dbReference type="InterPro" id="IPR050807">
    <property type="entry name" value="TransReg_Diox_bact_type"/>
</dbReference>
<gene>
    <name evidence="3" type="ORF">CFter6_3249</name>
</gene>
<evidence type="ECO:0000259" key="2">
    <source>
        <dbReference type="PROSITE" id="PS50943"/>
    </source>
</evidence>
<dbReference type="SUPFAM" id="SSF51182">
    <property type="entry name" value="RmlC-like cupins"/>
    <property type="match status" value="1"/>
</dbReference>
<proteinExistence type="predicted"/>
<dbReference type="Gene3D" id="1.10.260.40">
    <property type="entry name" value="lambda repressor-like DNA-binding domains"/>
    <property type="match status" value="1"/>
</dbReference>
<dbReference type="SMART" id="SM00530">
    <property type="entry name" value="HTH_XRE"/>
    <property type="match status" value="1"/>
</dbReference>
<dbReference type="InterPro" id="IPR011051">
    <property type="entry name" value="RmlC_Cupin_sf"/>
</dbReference>
<dbReference type="InterPro" id="IPR014710">
    <property type="entry name" value="RmlC-like_jellyroll"/>
</dbReference>
<reference evidence="3 4" key="1">
    <citation type="submission" date="2015-11" db="EMBL/GenBank/DDBJ databases">
        <title>Exploring the genomic traits of fungus-feeding bacterial genus Collimonas.</title>
        <authorList>
            <person name="Song C."/>
            <person name="Schmidt R."/>
            <person name="de Jager V."/>
            <person name="Krzyzanowska D."/>
            <person name="Jongedijk E."/>
            <person name="Cankar K."/>
            <person name="Beekwilder J."/>
            <person name="van Veen A."/>
            <person name="de Boer W."/>
            <person name="van Veen J.A."/>
            <person name="Garbeva P."/>
        </authorList>
    </citation>
    <scope>NUCLEOTIDE SEQUENCE [LARGE SCALE GENOMIC DNA]</scope>
    <source>
        <strain evidence="3 4">Ter6</strain>
    </source>
</reference>
<dbReference type="PANTHER" id="PTHR46797:SF1">
    <property type="entry name" value="METHYLPHOSPHONATE SYNTHASE"/>
    <property type="match status" value="1"/>
</dbReference>
<feature type="domain" description="HTH cro/C1-type" evidence="2">
    <location>
        <begin position="53"/>
        <end position="107"/>
    </location>
</feature>